<feature type="non-terminal residue" evidence="1">
    <location>
        <position position="62"/>
    </location>
</feature>
<dbReference type="Proteomes" id="UP001432322">
    <property type="component" value="Unassembled WGS sequence"/>
</dbReference>
<protein>
    <submittedName>
        <fullName evidence="1">Uncharacterized protein</fullName>
    </submittedName>
</protein>
<comment type="caution">
    <text evidence="1">The sequence shown here is derived from an EMBL/GenBank/DDBJ whole genome shotgun (WGS) entry which is preliminary data.</text>
</comment>
<evidence type="ECO:0000313" key="2">
    <source>
        <dbReference type="Proteomes" id="UP001432322"/>
    </source>
</evidence>
<proteinExistence type="predicted"/>
<sequence>QRAVKPKMDFFCIRMAYPPRFVNLNTEISKIDTEWFMLSGNDGIKQNVLDSLKIACTIPLGE</sequence>
<gene>
    <name evidence="1" type="ORF">PFISCL1PPCAC_22107</name>
</gene>
<keyword evidence="2" id="KW-1185">Reference proteome</keyword>
<accession>A0AAV5WJT7</accession>
<feature type="non-terminal residue" evidence="1">
    <location>
        <position position="1"/>
    </location>
</feature>
<name>A0AAV5WJT7_9BILA</name>
<evidence type="ECO:0000313" key="1">
    <source>
        <dbReference type="EMBL" id="GMT30810.1"/>
    </source>
</evidence>
<dbReference type="EMBL" id="BTSY01000005">
    <property type="protein sequence ID" value="GMT30810.1"/>
    <property type="molecule type" value="Genomic_DNA"/>
</dbReference>
<dbReference type="AlphaFoldDB" id="A0AAV5WJT7"/>
<organism evidence="1 2">
    <name type="scientific">Pristionchus fissidentatus</name>
    <dbReference type="NCBI Taxonomy" id="1538716"/>
    <lineage>
        <taxon>Eukaryota</taxon>
        <taxon>Metazoa</taxon>
        <taxon>Ecdysozoa</taxon>
        <taxon>Nematoda</taxon>
        <taxon>Chromadorea</taxon>
        <taxon>Rhabditida</taxon>
        <taxon>Rhabditina</taxon>
        <taxon>Diplogasteromorpha</taxon>
        <taxon>Diplogasteroidea</taxon>
        <taxon>Neodiplogasteridae</taxon>
        <taxon>Pristionchus</taxon>
    </lineage>
</organism>
<reference evidence="1" key="1">
    <citation type="submission" date="2023-10" db="EMBL/GenBank/DDBJ databases">
        <title>Genome assembly of Pristionchus species.</title>
        <authorList>
            <person name="Yoshida K."/>
            <person name="Sommer R.J."/>
        </authorList>
    </citation>
    <scope>NUCLEOTIDE SEQUENCE</scope>
    <source>
        <strain evidence="1">RS5133</strain>
    </source>
</reference>